<dbReference type="InterPro" id="IPR019240">
    <property type="entry name" value="DUF2196"/>
</dbReference>
<comment type="caution">
    <text evidence="2">The sequence shown here is derived from an EMBL/GenBank/DDBJ whole genome shotgun (WGS) entry which is preliminary data.</text>
</comment>
<evidence type="ECO:0008006" key="4">
    <source>
        <dbReference type="Google" id="ProtNLM"/>
    </source>
</evidence>
<dbReference type="NCBIfam" id="TIGR03833">
    <property type="entry name" value="YwbE family protein"/>
    <property type="match status" value="1"/>
</dbReference>
<organism evidence="2 3">
    <name type="scientific">Saccharata proteae CBS 121410</name>
    <dbReference type="NCBI Taxonomy" id="1314787"/>
    <lineage>
        <taxon>Eukaryota</taxon>
        <taxon>Fungi</taxon>
        <taxon>Dikarya</taxon>
        <taxon>Ascomycota</taxon>
        <taxon>Pezizomycotina</taxon>
        <taxon>Dothideomycetes</taxon>
        <taxon>Dothideomycetes incertae sedis</taxon>
        <taxon>Botryosphaeriales</taxon>
        <taxon>Saccharataceae</taxon>
        <taxon>Saccharata</taxon>
    </lineage>
</organism>
<feature type="compositionally biased region" description="Gly residues" evidence="1">
    <location>
        <begin position="114"/>
        <end position="125"/>
    </location>
</feature>
<proteinExistence type="predicted"/>
<evidence type="ECO:0000313" key="3">
    <source>
        <dbReference type="Proteomes" id="UP000799776"/>
    </source>
</evidence>
<dbReference type="EMBL" id="ML978738">
    <property type="protein sequence ID" value="KAF2084678.1"/>
    <property type="molecule type" value="Genomic_DNA"/>
</dbReference>
<dbReference type="PANTHER" id="PTHR40069:SF1">
    <property type="entry name" value="YWBE PROTEIN"/>
    <property type="match status" value="1"/>
</dbReference>
<accession>A0A9P4HQ80</accession>
<evidence type="ECO:0000256" key="1">
    <source>
        <dbReference type="SAM" id="MobiDB-lite"/>
    </source>
</evidence>
<dbReference type="Pfam" id="PF09962">
    <property type="entry name" value="DUF2196"/>
    <property type="match status" value="1"/>
</dbReference>
<feature type="region of interest" description="Disordered" evidence="1">
    <location>
        <begin position="1"/>
        <end position="45"/>
    </location>
</feature>
<feature type="region of interest" description="Disordered" evidence="1">
    <location>
        <begin position="171"/>
        <end position="199"/>
    </location>
</feature>
<dbReference type="AlphaFoldDB" id="A0A9P4HQ80"/>
<feature type="region of interest" description="Disordered" evidence="1">
    <location>
        <begin position="107"/>
        <end position="144"/>
    </location>
</feature>
<reference evidence="2" key="1">
    <citation type="journal article" date="2020" name="Stud. Mycol.">
        <title>101 Dothideomycetes genomes: a test case for predicting lifestyles and emergence of pathogens.</title>
        <authorList>
            <person name="Haridas S."/>
            <person name="Albert R."/>
            <person name="Binder M."/>
            <person name="Bloem J."/>
            <person name="Labutti K."/>
            <person name="Salamov A."/>
            <person name="Andreopoulos B."/>
            <person name="Baker S."/>
            <person name="Barry K."/>
            <person name="Bills G."/>
            <person name="Bluhm B."/>
            <person name="Cannon C."/>
            <person name="Castanera R."/>
            <person name="Culley D."/>
            <person name="Daum C."/>
            <person name="Ezra D."/>
            <person name="Gonzalez J."/>
            <person name="Henrissat B."/>
            <person name="Kuo A."/>
            <person name="Liang C."/>
            <person name="Lipzen A."/>
            <person name="Lutzoni F."/>
            <person name="Magnuson J."/>
            <person name="Mondo S."/>
            <person name="Nolan M."/>
            <person name="Ohm R."/>
            <person name="Pangilinan J."/>
            <person name="Park H.-J."/>
            <person name="Ramirez L."/>
            <person name="Alfaro M."/>
            <person name="Sun H."/>
            <person name="Tritt A."/>
            <person name="Yoshinaga Y."/>
            <person name="Zwiers L.-H."/>
            <person name="Turgeon B."/>
            <person name="Goodwin S."/>
            <person name="Spatafora J."/>
            <person name="Crous P."/>
            <person name="Grigoriev I."/>
        </authorList>
    </citation>
    <scope>NUCLEOTIDE SEQUENCE</scope>
    <source>
        <strain evidence="2">CBS 121410</strain>
    </source>
</reference>
<keyword evidence="3" id="KW-1185">Reference proteome</keyword>
<dbReference type="OrthoDB" id="20105at2759"/>
<gene>
    <name evidence="2" type="ORF">K490DRAFT_75636</name>
</gene>
<dbReference type="PANTHER" id="PTHR40069">
    <property type="entry name" value="YWBE PROTEIN"/>
    <property type="match status" value="1"/>
</dbReference>
<name>A0A9P4HQ80_9PEZI</name>
<sequence length="227" mass="24093">MQRPRNRQGRPPVQQERGRGRGRGRGGGFGGGRSDNRPAYPQHVPNINQVVSGAFVSIVLKADQPTGREVQGVVADVLTSGNHPRGIKVRLVDGRVGRVQRMVTEEEARAGSAGLSGLGRNGETGGQRSVETRPFAGGPSSGSRINIRYRDVREEEEMNIPSGGYSLGDFLPPGHPLAEDSSKDFGPDTGLSTAAPDLASATQTCPVCGNFEGDEVAVSRHVDTHFD</sequence>
<dbReference type="Proteomes" id="UP000799776">
    <property type="component" value="Unassembled WGS sequence"/>
</dbReference>
<feature type="compositionally biased region" description="Basic and acidic residues" evidence="1">
    <location>
        <begin position="177"/>
        <end position="186"/>
    </location>
</feature>
<protein>
    <recommendedName>
        <fullName evidence="4">UBZ4-type domain-containing protein</fullName>
    </recommendedName>
</protein>
<evidence type="ECO:0000313" key="2">
    <source>
        <dbReference type="EMBL" id="KAF2084678.1"/>
    </source>
</evidence>